<sequence length="172" mass="18760">MRTTRVVKALAATAVAVLGSVGLAPTAQGEDWGVDISGTWRVFSDGDWARTNQVKIKQQSVLETWNVNVSCVSPIECSGEVHSDRGWTGTARLDAFWYVEHVVPNWMPCPNGTFATGYQKFQLWGVNPETELGVTRNITTFAGRNITKGDSGACGKNLSTVIEIPVRMEKIS</sequence>
<protein>
    <submittedName>
        <fullName evidence="2">Putative secreted protein</fullName>
    </submittedName>
</protein>
<feature type="chain" id="PRO_5019324241" evidence="1">
    <location>
        <begin position="30"/>
        <end position="172"/>
    </location>
</feature>
<dbReference type="OrthoDB" id="4739449at2"/>
<accession>A0A448IWV6</accession>
<dbReference type="Proteomes" id="UP000279306">
    <property type="component" value="Chromosome"/>
</dbReference>
<proteinExistence type="predicted"/>
<reference evidence="2 3" key="1">
    <citation type="submission" date="2018-12" db="EMBL/GenBank/DDBJ databases">
        <authorList>
            <consortium name="Pathogen Informatics"/>
        </authorList>
    </citation>
    <scope>NUCLEOTIDE SEQUENCE [LARGE SCALE GENOMIC DNA]</scope>
    <source>
        <strain evidence="2 3">NCTC10437</strain>
    </source>
</reference>
<gene>
    <name evidence="2" type="ORF">NCTC10437_03881</name>
</gene>
<keyword evidence="3" id="KW-1185">Reference proteome</keyword>
<dbReference type="RefSeq" id="WP_048632001.1">
    <property type="nucleotide sequence ID" value="NZ_CVQQ01000005.1"/>
</dbReference>
<organism evidence="2 3">
    <name type="scientific">Mycolicibacterium aurum</name>
    <name type="common">Mycobacterium aurum</name>
    <dbReference type="NCBI Taxonomy" id="1791"/>
    <lineage>
        <taxon>Bacteria</taxon>
        <taxon>Bacillati</taxon>
        <taxon>Actinomycetota</taxon>
        <taxon>Actinomycetes</taxon>
        <taxon>Mycobacteriales</taxon>
        <taxon>Mycobacteriaceae</taxon>
        <taxon>Mycolicibacterium</taxon>
    </lineage>
</organism>
<name>A0A448IWV6_MYCAU</name>
<evidence type="ECO:0000313" key="2">
    <source>
        <dbReference type="EMBL" id="VEG56879.1"/>
    </source>
</evidence>
<feature type="signal peptide" evidence="1">
    <location>
        <begin position="1"/>
        <end position="29"/>
    </location>
</feature>
<keyword evidence="1" id="KW-0732">Signal</keyword>
<dbReference type="AlphaFoldDB" id="A0A448IWV6"/>
<evidence type="ECO:0000256" key="1">
    <source>
        <dbReference type="SAM" id="SignalP"/>
    </source>
</evidence>
<dbReference type="EMBL" id="LR134356">
    <property type="protein sequence ID" value="VEG56879.1"/>
    <property type="molecule type" value="Genomic_DNA"/>
</dbReference>
<dbReference type="KEGG" id="mauu:NCTC10437_03881"/>
<evidence type="ECO:0000313" key="3">
    <source>
        <dbReference type="Proteomes" id="UP000279306"/>
    </source>
</evidence>